<dbReference type="InterPro" id="IPR007627">
    <property type="entry name" value="RNA_pol_sigma70_r2"/>
</dbReference>
<evidence type="ECO:0000256" key="3">
    <source>
        <dbReference type="ARBA" id="ARBA00023082"/>
    </source>
</evidence>
<keyword evidence="8" id="KW-1185">Reference proteome</keyword>
<dbReference type="AlphaFoldDB" id="A0A1I6PWX2"/>
<dbReference type="GO" id="GO:0003677">
    <property type="term" value="F:DNA binding"/>
    <property type="evidence" value="ECO:0007669"/>
    <property type="project" value="InterPro"/>
</dbReference>
<evidence type="ECO:0000259" key="5">
    <source>
        <dbReference type="Pfam" id="PF04542"/>
    </source>
</evidence>
<dbReference type="InterPro" id="IPR013324">
    <property type="entry name" value="RNA_pol_sigma_r3/r4-like"/>
</dbReference>
<dbReference type="GO" id="GO:0006352">
    <property type="term" value="P:DNA-templated transcription initiation"/>
    <property type="evidence" value="ECO:0007669"/>
    <property type="project" value="InterPro"/>
</dbReference>
<keyword evidence="2" id="KW-0805">Transcription regulation</keyword>
<evidence type="ECO:0000259" key="6">
    <source>
        <dbReference type="Pfam" id="PF08281"/>
    </source>
</evidence>
<evidence type="ECO:0000313" key="8">
    <source>
        <dbReference type="Proteomes" id="UP000198788"/>
    </source>
</evidence>
<gene>
    <name evidence="7" type="ORF">SAMN05192570_1362</name>
</gene>
<dbReference type="PANTHER" id="PTHR43133:SF51">
    <property type="entry name" value="RNA POLYMERASE SIGMA FACTOR"/>
    <property type="match status" value="1"/>
</dbReference>
<dbReference type="Gene3D" id="1.10.10.10">
    <property type="entry name" value="Winged helix-like DNA-binding domain superfamily/Winged helix DNA-binding domain"/>
    <property type="match status" value="1"/>
</dbReference>
<dbReference type="NCBIfam" id="NF008888">
    <property type="entry name" value="PRK11922.1"/>
    <property type="match status" value="1"/>
</dbReference>
<evidence type="ECO:0000256" key="4">
    <source>
        <dbReference type="ARBA" id="ARBA00023163"/>
    </source>
</evidence>
<protein>
    <submittedName>
        <fullName evidence="7">RNA polymerase sigma-70 factor, ECF subfamily</fullName>
    </submittedName>
</protein>
<evidence type="ECO:0000313" key="7">
    <source>
        <dbReference type="EMBL" id="SFS44737.1"/>
    </source>
</evidence>
<keyword evidence="4" id="KW-0804">Transcription</keyword>
<reference evidence="8" key="1">
    <citation type="submission" date="2016-10" db="EMBL/GenBank/DDBJ databases">
        <authorList>
            <person name="Varghese N."/>
            <person name="Submissions S."/>
        </authorList>
    </citation>
    <scope>NUCLEOTIDE SEQUENCE [LARGE SCALE GENOMIC DNA]</scope>
    <source>
        <strain evidence="8">CGMCC 1.10683</strain>
    </source>
</reference>
<dbReference type="Gene3D" id="1.10.1740.10">
    <property type="match status" value="1"/>
</dbReference>
<dbReference type="Proteomes" id="UP000198788">
    <property type="component" value="Unassembled WGS sequence"/>
</dbReference>
<dbReference type="STRING" id="871741.SAMN05192570_1362"/>
<feature type="domain" description="RNA polymerase sigma factor 70 region 4 type 2" evidence="6">
    <location>
        <begin position="140"/>
        <end position="191"/>
    </location>
</feature>
<dbReference type="RefSeq" id="WP_092308110.1">
    <property type="nucleotide sequence ID" value="NZ_FOZV01000002.1"/>
</dbReference>
<dbReference type="OrthoDB" id="9803470at2"/>
<dbReference type="PANTHER" id="PTHR43133">
    <property type="entry name" value="RNA POLYMERASE ECF-TYPE SIGMA FACTO"/>
    <property type="match status" value="1"/>
</dbReference>
<dbReference type="InterPro" id="IPR014284">
    <property type="entry name" value="RNA_pol_sigma-70_dom"/>
</dbReference>
<comment type="similarity">
    <text evidence="1">Belongs to the sigma-70 factor family. ECF subfamily.</text>
</comment>
<dbReference type="NCBIfam" id="TIGR02937">
    <property type="entry name" value="sigma70-ECF"/>
    <property type="match status" value="1"/>
</dbReference>
<dbReference type="EMBL" id="FOZV01000002">
    <property type="protein sequence ID" value="SFS44737.1"/>
    <property type="molecule type" value="Genomic_DNA"/>
</dbReference>
<dbReference type="InterPro" id="IPR013249">
    <property type="entry name" value="RNA_pol_sigma70_r4_t2"/>
</dbReference>
<accession>A0A1I6PWX2</accession>
<dbReference type="InterPro" id="IPR036388">
    <property type="entry name" value="WH-like_DNA-bd_sf"/>
</dbReference>
<dbReference type="SUPFAM" id="SSF88946">
    <property type="entry name" value="Sigma2 domain of RNA polymerase sigma factors"/>
    <property type="match status" value="1"/>
</dbReference>
<dbReference type="Pfam" id="PF08281">
    <property type="entry name" value="Sigma70_r4_2"/>
    <property type="match status" value="1"/>
</dbReference>
<evidence type="ECO:0000256" key="1">
    <source>
        <dbReference type="ARBA" id="ARBA00010641"/>
    </source>
</evidence>
<sequence length="235" mass="25680">MAGLKRQALDAMDEAGLVRLAQAGDGEAFCVIMQRGNQRLFRVARGVVRDDAEAEDVLQEAWVRAFAAIGGFRAEAGNMTWLTRIVLNEARGRLRRRRPTVELEAVEAAQMEAGQVVRFPGAFGSASPEADAARAQMRGIIEHAVDDLPEPFRMVFILRDIEECSIEETAATLGVRPETVKTRLHRARRLLREALDARLASAMADAFPFLGPRCERITAAVLARLAAAGRIATGS</sequence>
<dbReference type="GO" id="GO:0016987">
    <property type="term" value="F:sigma factor activity"/>
    <property type="evidence" value="ECO:0007669"/>
    <property type="project" value="UniProtKB-KW"/>
</dbReference>
<dbReference type="InterPro" id="IPR039425">
    <property type="entry name" value="RNA_pol_sigma-70-like"/>
</dbReference>
<evidence type="ECO:0000256" key="2">
    <source>
        <dbReference type="ARBA" id="ARBA00023015"/>
    </source>
</evidence>
<keyword evidence="3" id="KW-0731">Sigma factor</keyword>
<feature type="domain" description="RNA polymerase sigma-70 region 2" evidence="5">
    <location>
        <begin position="38"/>
        <end position="98"/>
    </location>
</feature>
<dbReference type="InterPro" id="IPR013325">
    <property type="entry name" value="RNA_pol_sigma_r2"/>
</dbReference>
<proteinExistence type="inferred from homology"/>
<dbReference type="SUPFAM" id="SSF88659">
    <property type="entry name" value="Sigma3 and sigma4 domains of RNA polymerase sigma factors"/>
    <property type="match status" value="1"/>
</dbReference>
<organism evidence="7 8">
    <name type="scientific">Brevundimonas viscosa</name>
    <dbReference type="NCBI Taxonomy" id="871741"/>
    <lineage>
        <taxon>Bacteria</taxon>
        <taxon>Pseudomonadati</taxon>
        <taxon>Pseudomonadota</taxon>
        <taxon>Alphaproteobacteria</taxon>
        <taxon>Caulobacterales</taxon>
        <taxon>Caulobacteraceae</taxon>
        <taxon>Brevundimonas</taxon>
    </lineage>
</organism>
<dbReference type="Pfam" id="PF04542">
    <property type="entry name" value="Sigma70_r2"/>
    <property type="match status" value="1"/>
</dbReference>
<name>A0A1I6PWX2_9CAUL</name>
<dbReference type="CDD" id="cd06171">
    <property type="entry name" value="Sigma70_r4"/>
    <property type="match status" value="1"/>
</dbReference>